<dbReference type="PaxDb" id="55529-EKX55462"/>
<dbReference type="AlphaFoldDB" id="L1K4F0"/>
<dbReference type="Gene3D" id="2.130.10.80">
    <property type="entry name" value="Galactose oxidase/kelch, beta-propeller"/>
    <property type="match status" value="1"/>
</dbReference>
<dbReference type="EnsemblProtists" id="EKX55462">
    <property type="protein sequence ID" value="EKX55462"/>
    <property type="gene ID" value="GUITHDRAFT_99239"/>
</dbReference>
<reference evidence="1 3" key="1">
    <citation type="journal article" date="2012" name="Nature">
        <title>Algal genomes reveal evolutionary mosaicism and the fate of nucleomorphs.</title>
        <authorList>
            <consortium name="DOE Joint Genome Institute"/>
            <person name="Curtis B.A."/>
            <person name="Tanifuji G."/>
            <person name="Burki F."/>
            <person name="Gruber A."/>
            <person name="Irimia M."/>
            <person name="Maruyama S."/>
            <person name="Arias M.C."/>
            <person name="Ball S.G."/>
            <person name="Gile G.H."/>
            <person name="Hirakawa Y."/>
            <person name="Hopkins J.F."/>
            <person name="Kuo A."/>
            <person name="Rensing S.A."/>
            <person name="Schmutz J."/>
            <person name="Symeonidi A."/>
            <person name="Elias M."/>
            <person name="Eveleigh R.J."/>
            <person name="Herman E.K."/>
            <person name="Klute M.J."/>
            <person name="Nakayama T."/>
            <person name="Obornik M."/>
            <person name="Reyes-Prieto A."/>
            <person name="Armbrust E.V."/>
            <person name="Aves S.J."/>
            <person name="Beiko R.G."/>
            <person name="Coutinho P."/>
            <person name="Dacks J.B."/>
            <person name="Durnford D.G."/>
            <person name="Fast N.M."/>
            <person name="Green B.R."/>
            <person name="Grisdale C.J."/>
            <person name="Hempel F."/>
            <person name="Henrissat B."/>
            <person name="Hoppner M.P."/>
            <person name="Ishida K."/>
            <person name="Kim E."/>
            <person name="Koreny L."/>
            <person name="Kroth P.G."/>
            <person name="Liu Y."/>
            <person name="Malik S.B."/>
            <person name="Maier U.G."/>
            <person name="McRose D."/>
            <person name="Mock T."/>
            <person name="Neilson J.A."/>
            <person name="Onodera N.T."/>
            <person name="Poole A.M."/>
            <person name="Pritham E.J."/>
            <person name="Richards T.A."/>
            <person name="Rocap G."/>
            <person name="Roy S.W."/>
            <person name="Sarai C."/>
            <person name="Schaack S."/>
            <person name="Shirato S."/>
            <person name="Slamovits C.H."/>
            <person name="Spencer D.F."/>
            <person name="Suzuki S."/>
            <person name="Worden A.Z."/>
            <person name="Zauner S."/>
            <person name="Barry K."/>
            <person name="Bell C."/>
            <person name="Bharti A.K."/>
            <person name="Crow J.A."/>
            <person name="Grimwood J."/>
            <person name="Kramer R."/>
            <person name="Lindquist E."/>
            <person name="Lucas S."/>
            <person name="Salamov A."/>
            <person name="McFadden G.I."/>
            <person name="Lane C.E."/>
            <person name="Keeling P.J."/>
            <person name="Gray M.W."/>
            <person name="Grigoriev I.V."/>
            <person name="Archibald J.M."/>
        </authorList>
    </citation>
    <scope>NUCLEOTIDE SEQUENCE</scope>
    <source>
        <strain evidence="1 3">CCMP2712</strain>
    </source>
</reference>
<dbReference type="Pfam" id="PF01344">
    <property type="entry name" value="Kelch_1"/>
    <property type="match status" value="1"/>
</dbReference>
<reference evidence="2" key="3">
    <citation type="submission" date="2016-03" db="UniProtKB">
        <authorList>
            <consortium name="EnsemblProtists"/>
        </authorList>
    </citation>
    <scope>IDENTIFICATION</scope>
</reference>
<proteinExistence type="predicted"/>
<protein>
    <submittedName>
        <fullName evidence="1 2">Uncharacterized protein</fullName>
    </submittedName>
</protein>
<organism evidence="1">
    <name type="scientific">Guillardia theta (strain CCMP2712)</name>
    <name type="common">Cryptophyte</name>
    <dbReference type="NCBI Taxonomy" id="905079"/>
    <lineage>
        <taxon>Eukaryota</taxon>
        <taxon>Cryptophyceae</taxon>
        <taxon>Pyrenomonadales</taxon>
        <taxon>Geminigeraceae</taxon>
        <taxon>Guillardia</taxon>
    </lineage>
</organism>
<keyword evidence="3" id="KW-1185">Reference proteome</keyword>
<accession>L1K4F0</accession>
<dbReference type="InterPro" id="IPR037293">
    <property type="entry name" value="Gal_Oxidase_central_sf"/>
</dbReference>
<dbReference type="OrthoDB" id="45365at2759"/>
<evidence type="ECO:0000313" key="1">
    <source>
        <dbReference type="EMBL" id="EKX55462.1"/>
    </source>
</evidence>
<dbReference type="SUPFAM" id="SSF117281">
    <property type="entry name" value="Kelch motif"/>
    <property type="match status" value="1"/>
</dbReference>
<name>L1K4F0_GUITC</name>
<gene>
    <name evidence="1" type="ORF">GUITHDRAFT_99239</name>
</gene>
<dbReference type="Proteomes" id="UP000011087">
    <property type="component" value="Unassembled WGS sequence"/>
</dbReference>
<dbReference type="InterPro" id="IPR015915">
    <property type="entry name" value="Kelch-typ_b-propeller"/>
</dbReference>
<evidence type="ECO:0000313" key="2">
    <source>
        <dbReference type="EnsemblProtists" id="EKX55462"/>
    </source>
</evidence>
<reference evidence="3" key="2">
    <citation type="submission" date="2012-11" db="EMBL/GenBank/DDBJ databases">
        <authorList>
            <person name="Kuo A."/>
            <person name="Curtis B.A."/>
            <person name="Tanifuji G."/>
            <person name="Burki F."/>
            <person name="Gruber A."/>
            <person name="Irimia M."/>
            <person name="Maruyama S."/>
            <person name="Arias M.C."/>
            <person name="Ball S.G."/>
            <person name="Gile G.H."/>
            <person name="Hirakawa Y."/>
            <person name="Hopkins J.F."/>
            <person name="Rensing S.A."/>
            <person name="Schmutz J."/>
            <person name="Symeonidi A."/>
            <person name="Elias M."/>
            <person name="Eveleigh R.J."/>
            <person name="Herman E.K."/>
            <person name="Klute M.J."/>
            <person name="Nakayama T."/>
            <person name="Obornik M."/>
            <person name="Reyes-Prieto A."/>
            <person name="Armbrust E.V."/>
            <person name="Aves S.J."/>
            <person name="Beiko R.G."/>
            <person name="Coutinho P."/>
            <person name="Dacks J.B."/>
            <person name="Durnford D.G."/>
            <person name="Fast N.M."/>
            <person name="Green B.R."/>
            <person name="Grisdale C."/>
            <person name="Hempe F."/>
            <person name="Henrissat B."/>
            <person name="Hoppner M.P."/>
            <person name="Ishida K.-I."/>
            <person name="Kim E."/>
            <person name="Koreny L."/>
            <person name="Kroth P.G."/>
            <person name="Liu Y."/>
            <person name="Malik S.-B."/>
            <person name="Maier U.G."/>
            <person name="McRose D."/>
            <person name="Mock T."/>
            <person name="Neilson J.A."/>
            <person name="Onodera N.T."/>
            <person name="Poole A.M."/>
            <person name="Pritham E.J."/>
            <person name="Richards T.A."/>
            <person name="Rocap G."/>
            <person name="Roy S.W."/>
            <person name="Sarai C."/>
            <person name="Schaack S."/>
            <person name="Shirato S."/>
            <person name="Slamovits C.H."/>
            <person name="Spencer D.F."/>
            <person name="Suzuki S."/>
            <person name="Worden A.Z."/>
            <person name="Zauner S."/>
            <person name="Barry K."/>
            <person name="Bell C."/>
            <person name="Bharti A.K."/>
            <person name="Crow J.A."/>
            <person name="Grimwood J."/>
            <person name="Kramer R."/>
            <person name="Lindquist E."/>
            <person name="Lucas S."/>
            <person name="Salamov A."/>
            <person name="McFadden G.I."/>
            <person name="Lane C.E."/>
            <person name="Keeling P.J."/>
            <person name="Gray M.W."/>
            <person name="Grigoriev I.V."/>
            <person name="Archibald J.M."/>
        </authorList>
    </citation>
    <scope>NUCLEOTIDE SEQUENCE</scope>
    <source>
        <strain evidence="3">CCMP2712</strain>
    </source>
</reference>
<dbReference type="InterPro" id="IPR006652">
    <property type="entry name" value="Kelch_1"/>
</dbReference>
<evidence type="ECO:0000313" key="3">
    <source>
        <dbReference type="Proteomes" id="UP000011087"/>
    </source>
</evidence>
<dbReference type="KEGG" id="gtt:GUITHDRAFT_99239"/>
<dbReference type="GeneID" id="17312172"/>
<dbReference type="EMBL" id="JH992965">
    <property type="protein sequence ID" value="EKX55462.1"/>
    <property type="molecule type" value="Genomic_DNA"/>
</dbReference>
<sequence>MEDTVEAFDPSTFPPRWSSARRMSRARANHKLMALPDHGCILALGGRTRDGVDSSIERYDPQQEEWTEVTSSPRAGEQTSPAALRLPKALTNFACVRLDALQFDLENEQKSGETKILSDHRAARAEWEIFAKAVDVPLEIAKDQISRRDTSFERAKWVILLPTRDLELISAELKEDSQQLRGNSTSSWLAILRKRRQHKRIFSSILFPALPREDVQRTVNGKHREALS</sequence>
<dbReference type="HOGENOM" id="CLU_1216725_0_0_1"/>
<dbReference type="RefSeq" id="XP_005842442.1">
    <property type="nucleotide sequence ID" value="XM_005842385.1"/>
</dbReference>